<keyword evidence="4 6" id="KW-0238">DNA-binding</keyword>
<dbReference type="InterPro" id="IPR007185">
    <property type="entry name" value="DNA_pol_a/d/e_bsu"/>
</dbReference>
<dbReference type="GO" id="GO:0006261">
    <property type="term" value="P:DNA-templated DNA replication"/>
    <property type="evidence" value="ECO:0007669"/>
    <property type="project" value="InterPro"/>
</dbReference>
<dbReference type="PIRSF" id="PIRSF000799">
    <property type="entry name" value="DNA_pol_eps_2"/>
    <property type="match status" value="1"/>
</dbReference>
<accession>A0A087G8Y9</accession>
<name>A0A087G8Y9_ARAAL</name>
<organism evidence="8 9">
    <name type="scientific">Arabis alpina</name>
    <name type="common">Alpine rock-cress</name>
    <dbReference type="NCBI Taxonomy" id="50452"/>
    <lineage>
        <taxon>Eukaryota</taxon>
        <taxon>Viridiplantae</taxon>
        <taxon>Streptophyta</taxon>
        <taxon>Embryophyta</taxon>
        <taxon>Tracheophyta</taxon>
        <taxon>Spermatophyta</taxon>
        <taxon>Magnoliopsida</taxon>
        <taxon>eudicotyledons</taxon>
        <taxon>Gunneridae</taxon>
        <taxon>Pentapetalae</taxon>
        <taxon>rosids</taxon>
        <taxon>malvids</taxon>
        <taxon>Brassicales</taxon>
        <taxon>Brassicaceae</taxon>
        <taxon>Arabideae</taxon>
        <taxon>Arabis</taxon>
    </lineage>
</organism>
<dbReference type="GO" id="GO:0009793">
    <property type="term" value="P:embryo development ending in seed dormancy"/>
    <property type="evidence" value="ECO:0007669"/>
    <property type="project" value="EnsemblPlants"/>
</dbReference>
<dbReference type="Proteomes" id="UP000029120">
    <property type="component" value="Chromosome 8"/>
</dbReference>
<feature type="domain" description="DNA polymerase alpha/delta/epsilon subunit B" evidence="7">
    <location>
        <begin position="282"/>
        <end position="488"/>
    </location>
</feature>
<dbReference type="GO" id="GO:0008622">
    <property type="term" value="C:epsilon DNA polymerase complex"/>
    <property type="evidence" value="ECO:0007669"/>
    <property type="project" value="UniProtKB-UniRule"/>
</dbReference>
<dbReference type="Gramene" id="KFK26341">
    <property type="protein sequence ID" value="KFK26341"/>
    <property type="gene ID" value="AALP_AA8G235100"/>
</dbReference>
<dbReference type="GO" id="GO:0070182">
    <property type="term" value="F:DNA polymerase binding"/>
    <property type="evidence" value="ECO:0007669"/>
    <property type="project" value="EnsemblPlants"/>
</dbReference>
<sequence>MSTRQRKYIQRKFSYESYTLTRDALDEILRFINSNEFSHGTEDDTIRLLLDVLNDQSTTSLIDAETIRRVTDLLLGASNAPEESTTTATSLSVIDAFLVPKYRYDAVKKQFVEHTSSLPIHGEASAKTELYRERFMLLKQRVSRAEHFSRTTFDAEMSRYDNEGISSIQSLIVDIGRKWVMGVISQLEDGHFYLEDDSASVEIDLSKAKITTGFFTENTIILAEGEMQSGIFQVITCGFPPLEDRDKTLKTHSGYDFFGSGPLTKEETIIADQERKAGNDTFVILSDIWLDDEEVLGKLEMVLDGFESVEIVPSLFVFMGNFCSRPCNLSFGSYSSLREQFGKLGRMIANHPRLKENSRFLFIPGPEDAGPSTVLPRCGLPNYLTEELKNIIPNAIFSSNPCRVKFYNQEIVFFRQDLLYRMRRSCLITPSKEETDDPFKHLVYTIIHQSHLCPLPLMVQPIIWNYDHSLRLYPTPHTIVLGDKSEQKVCKFGDKSEQKETTCFNPGSFSTDSTFVVYRPSNQEVELSAL</sequence>
<evidence type="ECO:0000256" key="2">
    <source>
        <dbReference type="ARBA" id="ARBA00009560"/>
    </source>
</evidence>
<dbReference type="Gene3D" id="1.10.8.60">
    <property type="match status" value="1"/>
</dbReference>
<proteinExistence type="inferred from homology"/>
<comment type="similarity">
    <text evidence="2 6">Belongs to the DNA polymerase epsilon subunit B family.</text>
</comment>
<dbReference type="OrthoDB" id="10254730at2759"/>
<dbReference type="EMBL" id="CM002876">
    <property type="protein sequence ID" value="KFK26341.1"/>
    <property type="molecule type" value="Genomic_DNA"/>
</dbReference>
<evidence type="ECO:0000256" key="5">
    <source>
        <dbReference type="ARBA" id="ARBA00023242"/>
    </source>
</evidence>
<protein>
    <recommendedName>
        <fullName evidence="6">DNA polymerase epsilon subunit</fullName>
    </recommendedName>
    <alternativeName>
        <fullName evidence="6">DNA polymerase II subunit 2</fullName>
    </alternativeName>
</protein>
<evidence type="ECO:0000256" key="1">
    <source>
        <dbReference type="ARBA" id="ARBA00004123"/>
    </source>
</evidence>
<comment type="function">
    <text evidence="6">Participates in DNA repair and in chromosomal DNA replication.</text>
</comment>
<dbReference type="GO" id="GO:0042276">
    <property type="term" value="P:error-prone translesion synthesis"/>
    <property type="evidence" value="ECO:0007669"/>
    <property type="project" value="TreeGrafter"/>
</dbReference>
<evidence type="ECO:0000256" key="4">
    <source>
        <dbReference type="ARBA" id="ARBA00023125"/>
    </source>
</evidence>
<keyword evidence="9" id="KW-1185">Reference proteome</keyword>
<reference evidence="9" key="1">
    <citation type="journal article" date="2015" name="Nat. Plants">
        <title>Genome expansion of Arabis alpina linked with retrotransposition and reduced symmetric DNA methylation.</title>
        <authorList>
            <person name="Willing E.M."/>
            <person name="Rawat V."/>
            <person name="Mandakova T."/>
            <person name="Maumus F."/>
            <person name="James G.V."/>
            <person name="Nordstroem K.J."/>
            <person name="Becker C."/>
            <person name="Warthmann N."/>
            <person name="Chica C."/>
            <person name="Szarzynska B."/>
            <person name="Zytnicki M."/>
            <person name="Albani M.C."/>
            <person name="Kiefer C."/>
            <person name="Bergonzi S."/>
            <person name="Castaings L."/>
            <person name="Mateos J.L."/>
            <person name="Berns M.C."/>
            <person name="Bujdoso N."/>
            <person name="Piofczyk T."/>
            <person name="de Lorenzo L."/>
            <person name="Barrero-Sicilia C."/>
            <person name="Mateos I."/>
            <person name="Piednoel M."/>
            <person name="Hagmann J."/>
            <person name="Chen-Min-Tao R."/>
            <person name="Iglesias-Fernandez R."/>
            <person name="Schuster S.C."/>
            <person name="Alonso-Blanco C."/>
            <person name="Roudier F."/>
            <person name="Carbonero P."/>
            <person name="Paz-Ares J."/>
            <person name="Davis S.J."/>
            <person name="Pecinka A."/>
            <person name="Quesneville H."/>
            <person name="Colot V."/>
            <person name="Lysak M.A."/>
            <person name="Weigel D."/>
            <person name="Coupland G."/>
            <person name="Schneeberger K."/>
        </authorList>
    </citation>
    <scope>NUCLEOTIDE SEQUENCE [LARGE SCALE GENOMIC DNA]</scope>
    <source>
        <strain evidence="9">cv. Pajares</strain>
    </source>
</reference>
<dbReference type="Pfam" id="PF04042">
    <property type="entry name" value="DNA_pol_E_B"/>
    <property type="match status" value="1"/>
</dbReference>
<evidence type="ECO:0000313" key="8">
    <source>
        <dbReference type="EMBL" id="KFK26341.1"/>
    </source>
</evidence>
<dbReference type="OMA" id="FFCEGCF"/>
<evidence type="ECO:0000259" key="7">
    <source>
        <dbReference type="Pfam" id="PF04042"/>
    </source>
</evidence>
<dbReference type="PANTHER" id="PTHR12708:SF0">
    <property type="entry name" value="DNA POLYMERASE EPSILON SUBUNIT 2"/>
    <property type="match status" value="1"/>
</dbReference>
<evidence type="ECO:0000256" key="6">
    <source>
        <dbReference type="PIRNR" id="PIRNR000799"/>
    </source>
</evidence>
<dbReference type="GO" id="GO:0003677">
    <property type="term" value="F:DNA binding"/>
    <property type="evidence" value="ECO:0007669"/>
    <property type="project" value="UniProtKB-UniRule"/>
</dbReference>
<dbReference type="AlphaFoldDB" id="A0A087G8Y9"/>
<evidence type="ECO:0000313" key="9">
    <source>
        <dbReference type="Proteomes" id="UP000029120"/>
    </source>
</evidence>
<dbReference type="eggNOG" id="KOG3818">
    <property type="taxonomic scope" value="Eukaryota"/>
</dbReference>
<dbReference type="PANTHER" id="PTHR12708">
    <property type="entry name" value="DNA POLYMERASE EPSILON SUBUNIT B"/>
    <property type="match status" value="1"/>
</dbReference>
<dbReference type="InterPro" id="IPR016266">
    <property type="entry name" value="POLE2"/>
</dbReference>
<gene>
    <name evidence="8" type="ordered locus">AALP_Aa8g235100</name>
</gene>
<comment type="subcellular location">
    <subcellularLocation>
        <location evidence="1 6">Nucleus</location>
    </subcellularLocation>
</comment>
<keyword evidence="3 6" id="KW-0235">DNA replication</keyword>
<evidence type="ECO:0000256" key="3">
    <source>
        <dbReference type="ARBA" id="ARBA00022705"/>
    </source>
</evidence>
<dbReference type="GO" id="GO:0051781">
    <property type="term" value="P:positive regulation of cell division"/>
    <property type="evidence" value="ECO:0007669"/>
    <property type="project" value="EnsemblPlants"/>
</dbReference>
<keyword evidence="5 6" id="KW-0539">Nucleus</keyword>